<dbReference type="EMBL" id="CP036278">
    <property type="protein sequence ID" value="QDU58615.1"/>
    <property type="molecule type" value="Genomic_DNA"/>
</dbReference>
<keyword evidence="2" id="KW-1185">Reference proteome</keyword>
<dbReference type="KEGG" id="amuc:Pan181_48540"/>
<gene>
    <name evidence="1" type="ORF">Pan181_48540</name>
</gene>
<evidence type="ECO:0000313" key="2">
    <source>
        <dbReference type="Proteomes" id="UP000315750"/>
    </source>
</evidence>
<dbReference type="RefSeq" id="WP_145250850.1">
    <property type="nucleotide sequence ID" value="NZ_CP036278.1"/>
</dbReference>
<accession>A0A518AV59</accession>
<dbReference type="AlphaFoldDB" id="A0A518AV59"/>
<evidence type="ECO:0000313" key="1">
    <source>
        <dbReference type="EMBL" id="QDU58615.1"/>
    </source>
</evidence>
<dbReference type="OrthoDB" id="7057360at2"/>
<proteinExistence type="predicted"/>
<organism evidence="1 2">
    <name type="scientific">Aeoliella mucimassa</name>
    <dbReference type="NCBI Taxonomy" id="2527972"/>
    <lineage>
        <taxon>Bacteria</taxon>
        <taxon>Pseudomonadati</taxon>
        <taxon>Planctomycetota</taxon>
        <taxon>Planctomycetia</taxon>
        <taxon>Pirellulales</taxon>
        <taxon>Lacipirellulaceae</taxon>
        <taxon>Aeoliella</taxon>
    </lineage>
</organism>
<name>A0A518AV59_9BACT</name>
<reference evidence="1 2" key="1">
    <citation type="submission" date="2019-02" db="EMBL/GenBank/DDBJ databases">
        <title>Deep-cultivation of Planctomycetes and their phenomic and genomic characterization uncovers novel biology.</title>
        <authorList>
            <person name="Wiegand S."/>
            <person name="Jogler M."/>
            <person name="Boedeker C."/>
            <person name="Pinto D."/>
            <person name="Vollmers J."/>
            <person name="Rivas-Marin E."/>
            <person name="Kohn T."/>
            <person name="Peeters S.H."/>
            <person name="Heuer A."/>
            <person name="Rast P."/>
            <person name="Oberbeckmann S."/>
            <person name="Bunk B."/>
            <person name="Jeske O."/>
            <person name="Meyerdierks A."/>
            <person name="Storesund J.E."/>
            <person name="Kallscheuer N."/>
            <person name="Luecker S."/>
            <person name="Lage O.M."/>
            <person name="Pohl T."/>
            <person name="Merkel B.J."/>
            <person name="Hornburger P."/>
            <person name="Mueller R.-W."/>
            <person name="Bruemmer F."/>
            <person name="Labrenz M."/>
            <person name="Spormann A.M."/>
            <person name="Op den Camp H."/>
            <person name="Overmann J."/>
            <person name="Amann R."/>
            <person name="Jetten M.S.M."/>
            <person name="Mascher T."/>
            <person name="Medema M.H."/>
            <person name="Devos D.P."/>
            <person name="Kaster A.-K."/>
            <person name="Ovreas L."/>
            <person name="Rohde M."/>
            <person name="Galperin M.Y."/>
            <person name="Jogler C."/>
        </authorList>
    </citation>
    <scope>NUCLEOTIDE SEQUENCE [LARGE SCALE GENOMIC DNA]</scope>
    <source>
        <strain evidence="1 2">Pan181</strain>
    </source>
</reference>
<protein>
    <submittedName>
        <fullName evidence="1">Uncharacterized protein</fullName>
    </submittedName>
</protein>
<sequence>MTPAETFNLLQQEGFLFQSSLTQGLTALRKANDSDSQKGNYYVAFFQLSIGLERLMKTTVIIHHMWRNSFSTPSSDVLRRLGHRLRDLYSHLQSLDGVDDNPLGKIATTSISFDILTVLDSFARSSRYYNLDTLAASTTASNPIDDYKLVMQRILEEDIAQKVVKRTIARQSALATNMSPMVFAVDPAAPNESSHEILTRSLVNPALQELASPHAVYHTVVLIAALKDLIEFVVNSTHSAAQQMGQTQIAVPYMDEFLDFAWLNKSHILKKKRWP</sequence>
<dbReference type="Proteomes" id="UP000315750">
    <property type="component" value="Chromosome"/>
</dbReference>